<evidence type="ECO:0000256" key="1">
    <source>
        <dbReference type="ARBA" id="ARBA00004123"/>
    </source>
</evidence>
<evidence type="ECO:0000256" key="6">
    <source>
        <dbReference type="ARBA" id="ARBA00023242"/>
    </source>
</evidence>
<dbReference type="Proteomes" id="UP001529510">
    <property type="component" value="Unassembled WGS sequence"/>
</dbReference>
<dbReference type="PROSITE" id="PS50157">
    <property type="entry name" value="ZINC_FINGER_C2H2_2"/>
    <property type="match status" value="1"/>
</dbReference>
<accession>A0ABD0QT41</accession>
<dbReference type="Gene3D" id="3.30.160.60">
    <property type="entry name" value="Classic Zinc Finger"/>
    <property type="match status" value="2"/>
</dbReference>
<keyword evidence="5" id="KW-0862">Zinc</keyword>
<name>A0ABD0QT41_CIRMR</name>
<dbReference type="GO" id="GO:0005634">
    <property type="term" value="C:nucleus"/>
    <property type="evidence" value="ECO:0007669"/>
    <property type="project" value="UniProtKB-SubCell"/>
</dbReference>
<dbReference type="InterPro" id="IPR036236">
    <property type="entry name" value="Znf_C2H2_sf"/>
</dbReference>
<dbReference type="GO" id="GO:0008270">
    <property type="term" value="F:zinc ion binding"/>
    <property type="evidence" value="ECO:0007669"/>
    <property type="project" value="UniProtKB-KW"/>
</dbReference>
<comment type="caution">
    <text evidence="9">The sequence shown here is derived from an EMBL/GenBank/DDBJ whole genome shotgun (WGS) entry which is preliminary data.</text>
</comment>
<keyword evidence="6" id="KW-0539">Nucleus</keyword>
<evidence type="ECO:0000256" key="2">
    <source>
        <dbReference type="ARBA" id="ARBA00022723"/>
    </source>
</evidence>
<gene>
    <name evidence="9" type="ORF">M9458_016458</name>
</gene>
<feature type="non-terminal residue" evidence="9">
    <location>
        <position position="50"/>
    </location>
</feature>
<keyword evidence="2" id="KW-0479">Metal-binding</keyword>
<sequence>MLSLTPGDKPYRCNVCGAQFNRPANLKTHSRIHSGEKPYRCDTCGARFVQ</sequence>
<dbReference type="FunFam" id="3.30.160.60:FF:003950">
    <property type="match status" value="1"/>
</dbReference>
<dbReference type="SMART" id="SM00355">
    <property type="entry name" value="ZnF_C2H2"/>
    <property type="match status" value="1"/>
</dbReference>
<proteinExistence type="predicted"/>
<dbReference type="PANTHER" id="PTHR24394:SF44">
    <property type="entry name" value="ZINC FINGER PROTEIN 271-LIKE"/>
    <property type="match status" value="1"/>
</dbReference>
<protein>
    <recommendedName>
        <fullName evidence="8">C2H2-type domain-containing protein</fullName>
    </recommendedName>
</protein>
<organism evidence="9 10">
    <name type="scientific">Cirrhinus mrigala</name>
    <name type="common">Mrigala</name>
    <dbReference type="NCBI Taxonomy" id="683832"/>
    <lineage>
        <taxon>Eukaryota</taxon>
        <taxon>Metazoa</taxon>
        <taxon>Chordata</taxon>
        <taxon>Craniata</taxon>
        <taxon>Vertebrata</taxon>
        <taxon>Euteleostomi</taxon>
        <taxon>Actinopterygii</taxon>
        <taxon>Neopterygii</taxon>
        <taxon>Teleostei</taxon>
        <taxon>Ostariophysi</taxon>
        <taxon>Cypriniformes</taxon>
        <taxon>Cyprinidae</taxon>
        <taxon>Labeoninae</taxon>
        <taxon>Labeonini</taxon>
        <taxon>Cirrhinus</taxon>
    </lineage>
</organism>
<keyword evidence="4 7" id="KW-0863">Zinc-finger</keyword>
<evidence type="ECO:0000256" key="4">
    <source>
        <dbReference type="ARBA" id="ARBA00022771"/>
    </source>
</evidence>
<keyword evidence="10" id="KW-1185">Reference proteome</keyword>
<dbReference type="Pfam" id="PF13912">
    <property type="entry name" value="zf-C2H2_6"/>
    <property type="match status" value="1"/>
</dbReference>
<keyword evidence="3" id="KW-0677">Repeat</keyword>
<dbReference type="SUPFAM" id="SSF57667">
    <property type="entry name" value="beta-beta-alpha zinc fingers"/>
    <property type="match status" value="1"/>
</dbReference>
<dbReference type="Pfam" id="PF00096">
    <property type="entry name" value="zf-C2H2"/>
    <property type="match status" value="1"/>
</dbReference>
<dbReference type="AlphaFoldDB" id="A0ABD0QT41"/>
<evidence type="ECO:0000259" key="8">
    <source>
        <dbReference type="PROSITE" id="PS50157"/>
    </source>
</evidence>
<comment type="subcellular location">
    <subcellularLocation>
        <location evidence="1">Nucleus</location>
    </subcellularLocation>
</comment>
<evidence type="ECO:0000256" key="7">
    <source>
        <dbReference type="PROSITE-ProRule" id="PRU00042"/>
    </source>
</evidence>
<dbReference type="EMBL" id="JAMKFB020000007">
    <property type="protein sequence ID" value="KAL0189359.1"/>
    <property type="molecule type" value="Genomic_DNA"/>
</dbReference>
<dbReference type="PROSITE" id="PS00028">
    <property type="entry name" value="ZINC_FINGER_C2H2_1"/>
    <property type="match status" value="1"/>
</dbReference>
<evidence type="ECO:0000313" key="10">
    <source>
        <dbReference type="Proteomes" id="UP001529510"/>
    </source>
</evidence>
<dbReference type="FunFam" id="3.30.160.60:FF:000100">
    <property type="entry name" value="Zinc finger 45-like"/>
    <property type="match status" value="1"/>
</dbReference>
<evidence type="ECO:0000313" key="9">
    <source>
        <dbReference type="EMBL" id="KAL0189359.1"/>
    </source>
</evidence>
<evidence type="ECO:0000256" key="5">
    <source>
        <dbReference type="ARBA" id="ARBA00022833"/>
    </source>
</evidence>
<feature type="domain" description="C2H2-type" evidence="8">
    <location>
        <begin position="11"/>
        <end position="38"/>
    </location>
</feature>
<evidence type="ECO:0000256" key="3">
    <source>
        <dbReference type="ARBA" id="ARBA00022737"/>
    </source>
</evidence>
<dbReference type="InterPro" id="IPR013087">
    <property type="entry name" value="Znf_C2H2_type"/>
</dbReference>
<reference evidence="9 10" key="1">
    <citation type="submission" date="2024-05" db="EMBL/GenBank/DDBJ databases">
        <title>Genome sequencing and assembly of Indian major carp, Cirrhinus mrigala (Hamilton, 1822).</title>
        <authorList>
            <person name="Mohindra V."/>
            <person name="Chowdhury L.M."/>
            <person name="Lal K."/>
            <person name="Jena J.K."/>
        </authorList>
    </citation>
    <scope>NUCLEOTIDE SEQUENCE [LARGE SCALE GENOMIC DNA]</scope>
    <source>
        <strain evidence="9">CM1030</strain>
        <tissue evidence="9">Blood</tissue>
    </source>
</reference>
<dbReference type="PANTHER" id="PTHR24394">
    <property type="entry name" value="ZINC FINGER PROTEIN"/>
    <property type="match status" value="1"/>
</dbReference>